<evidence type="ECO:0008006" key="8">
    <source>
        <dbReference type="Google" id="ProtNLM"/>
    </source>
</evidence>
<dbReference type="GO" id="GO:0031146">
    <property type="term" value="P:SCF-dependent proteasomal ubiquitin-dependent protein catabolic process"/>
    <property type="evidence" value="ECO:0000318"/>
    <property type="project" value="GO_Central"/>
</dbReference>
<feature type="domain" description="SKP1 component POZ" evidence="5">
    <location>
        <begin position="188"/>
        <end position="247"/>
    </location>
</feature>
<name>A0A1U8LLZ1_GOSHI</name>
<dbReference type="PANTHER" id="PTHR11165">
    <property type="entry name" value="SKP1"/>
    <property type="match status" value="1"/>
</dbReference>
<dbReference type="InterPro" id="IPR016073">
    <property type="entry name" value="Skp1_comp_POZ"/>
</dbReference>
<dbReference type="KEGG" id="ghi:107928830"/>
<reference evidence="7" key="2">
    <citation type="submission" date="2025-08" db="UniProtKB">
        <authorList>
            <consortium name="RefSeq"/>
        </authorList>
    </citation>
    <scope>IDENTIFICATION</scope>
</reference>
<evidence type="ECO:0000259" key="5">
    <source>
        <dbReference type="Pfam" id="PF03931"/>
    </source>
</evidence>
<dbReference type="InterPro" id="IPR036296">
    <property type="entry name" value="SKP1-like_dim_sf"/>
</dbReference>
<dbReference type="Pfam" id="PF01466">
    <property type="entry name" value="Skp1"/>
    <property type="match status" value="2"/>
</dbReference>
<evidence type="ECO:0000313" key="6">
    <source>
        <dbReference type="Proteomes" id="UP000818029"/>
    </source>
</evidence>
<dbReference type="GO" id="GO:0097602">
    <property type="term" value="F:cullin family protein binding"/>
    <property type="evidence" value="ECO:0000318"/>
    <property type="project" value="GO_Central"/>
</dbReference>
<dbReference type="SMART" id="SM00512">
    <property type="entry name" value="Skp1"/>
    <property type="match status" value="2"/>
</dbReference>
<dbReference type="InterPro" id="IPR016897">
    <property type="entry name" value="SKP1"/>
</dbReference>
<accession>A0A1U8LLZ1</accession>
<evidence type="ECO:0000313" key="7">
    <source>
        <dbReference type="RefSeq" id="XP_016715597.2"/>
    </source>
</evidence>
<dbReference type="SUPFAM" id="SSF54695">
    <property type="entry name" value="POZ domain"/>
    <property type="match status" value="2"/>
</dbReference>
<comment type="similarity">
    <text evidence="2">Belongs to the SKP1 family.</text>
</comment>
<dbReference type="STRING" id="3635.A0A1U8LLZ1"/>
<evidence type="ECO:0000256" key="3">
    <source>
        <dbReference type="ARBA" id="ARBA00022786"/>
    </source>
</evidence>
<dbReference type="RefSeq" id="XP_016715597.2">
    <property type="nucleotide sequence ID" value="XM_016860108.2"/>
</dbReference>
<dbReference type="GO" id="GO:0016567">
    <property type="term" value="P:protein ubiquitination"/>
    <property type="evidence" value="ECO:0007669"/>
    <property type="project" value="UniProtKB-UniPathway"/>
</dbReference>
<comment type="pathway">
    <text evidence="1">Protein modification; protein ubiquitination.</text>
</comment>
<organism evidence="6 7">
    <name type="scientific">Gossypium hirsutum</name>
    <name type="common">Upland cotton</name>
    <name type="synonym">Gossypium mexicanum</name>
    <dbReference type="NCBI Taxonomy" id="3635"/>
    <lineage>
        <taxon>Eukaryota</taxon>
        <taxon>Viridiplantae</taxon>
        <taxon>Streptophyta</taxon>
        <taxon>Embryophyta</taxon>
        <taxon>Tracheophyta</taxon>
        <taxon>Spermatophyta</taxon>
        <taxon>Magnoliopsida</taxon>
        <taxon>eudicotyledons</taxon>
        <taxon>Gunneridae</taxon>
        <taxon>Pentapetalae</taxon>
        <taxon>rosids</taxon>
        <taxon>malvids</taxon>
        <taxon>Malvales</taxon>
        <taxon>Malvaceae</taxon>
        <taxon>Malvoideae</taxon>
        <taxon>Gossypium</taxon>
    </lineage>
</organism>
<dbReference type="SUPFAM" id="SSF81382">
    <property type="entry name" value="Skp1 dimerisation domain-like"/>
    <property type="match status" value="2"/>
</dbReference>
<dbReference type="InterPro" id="IPR011333">
    <property type="entry name" value="SKP1/BTB/POZ_sf"/>
</dbReference>
<feature type="domain" description="SKP1 component dimerisation" evidence="4">
    <location>
        <begin position="286"/>
        <end position="333"/>
    </location>
</feature>
<dbReference type="AlphaFoldDB" id="A0A1U8LLZ1"/>
<feature type="domain" description="SKP1 component dimerisation" evidence="4">
    <location>
        <begin position="125"/>
        <end position="172"/>
    </location>
</feature>
<dbReference type="SMR" id="A0A1U8LLZ1"/>
<dbReference type="PaxDb" id="3635-A0A1U8LLZ1"/>
<reference evidence="6" key="1">
    <citation type="journal article" date="2020" name="Nat. Genet.">
        <title>Genomic diversifications of five Gossypium allopolyploid species and their impact on cotton improvement.</title>
        <authorList>
            <person name="Chen Z.J."/>
            <person name="Sreedasyam A."/>
            <person name="Ando A."/>
            <person name="Song Q."/>
            <person name="De Santiago L.M."/>
            <person name="Hulse-Kemp A.M."/>
            <person name="Ding M."/>
            <person name="Ye W."/>
            <person name="Kirkbride R.C."/>
            <person name="Jenkins J."/>
            <person name="Plott C."/>
            <person name="Lovell J."/>
            <person name="Lin Y.M."/>
            <person name="Vaughn R."/>
            <person name="Liu B."/>
            <person name="Simpson S."/>
            <person name="Scheffler B.E."/>
            <person name="Wen L."/>
            <person name="Saski C.A."/>
            <person name="Grover C.E."/>
            <person name="Hu G."/>
            <person name="Conover J.L."/>
            <person name="Carlson J.W."/>
            <person name="Shu S."/>
            <person name="Boston L.B."/>
            <person name="Williams M."/>
            <person name="Peterson D.G."/>
            <person name="McGee K."/>
            <person name="Jones D.C."/>
            <person name="Wendel J.F."/>
            <person name="Stelly D.M."/>
            <person name="Grimwood J."/>
            <person name="Schmutz J."/>
        </authorList>
    </citation>
    <scope>NUCLEOTIDE SEQUENCE [LARGE SCALE GENOMIC DNA]</scope>
    <source>
        <strain evidence="6">cv. TM-1</strain>
    </source>
</reference>
<dbReference type="GO" id="GO:0005737">
    <property type="term" value="C:cytoplasm"/>
    <property type="evidence" value="ECO:0000318"/>
    <property type="project" value="GO_Central"/>
</dbReference>
<dbReference type="GO" id="GO:0005634">
    <property type="term" value="C:nucleus"/>
    <property type="evidence" value="ECO:0000318"/>
    <property type="project" value="GO_Central"/>
</dbReference>
<evidence type="ECO:0000259" key="4">
    <source>
        <dbReference type="Pfam" id="PF01466"/>
    </source>
</evidence>
<dbReference type="Pfam" id="PF03931">
    <property type="entry name" value="Skp1_POZ"/>
    <property type="match status" value="2"/>
</dbReference>
<evidence type="ECO:0000256" key="2">
    <source>
        <dbReference type="ARBA" id="ARBA00009993"/>
    </source>
</evidence>
<dbReference type="Gene3D" id="3.30.710.10">
    <property type="entry name" value="Potassium Channel Kv1.1, Chain A"/>
    <property type="match status" value="2"/>
</dbReference>
<proteinExistence type="inferred from homology"/>
<gene>
    <name evidence="7" type="primary">LOC107928830</name>
</gene>
<sequence>MILSLRFSRSLFGLGFLQPTTMASTSKKIIVKSSDGETFEVDEAVALKLQPIKCMIEDDCADGEIPIPIVTGKILAKVLEYCNKHVDVKYGVVNTEFEDWEADFVKVDQNTLFDLILAANFLEIKSLLDLTCKTVANMMKGKSPVEIRKTFNIKNDFTPEEEEEIRRENAWAFDGFLQPPTMASSTSKKVTLKSSDGVIFVVDEAVALKSQTIKNMIEDDCADGEIPTPGVTGNTLAKVLEFCTKHVDDRDDELPTKFKDWDANFAKVDQNTLFYLTLAANFLNIKSLLGLMCQTVADMIKGKSPEEIRKTFNIENDFTPEEEEEIRRENAWAFNNERKRRHMTIDARCEVCEVEDETLDHVASWMYCSIGHLEAIGLRGETC</sequence>
<dbReference type="UniPathway" id="UPA00143"/>
<keyword evidence="6" id="KW-1185">Reference proteome</keyword>
<feature type="domain" description="SKP1 component POZ" evidence="5">
    <location>
        <begin position="27"/>
        <end position="86"/>
    </location>
</feature>
<dbReference type="GO" id="GO:0009867">
    <property type="term" value="P:jasmonic acid mediated signaling pathway"/>
    <property type="evidence" value="ECO:0007669"/>
    <property type="project" value="UniProtKB-ARBA"/>
</dbReference>
<dbReference type="CDD" id="cd18322">
    <property type="entry name" value="BTB_POZ_SKP1"/>
    <property type="match status" value="2"/>
</dbReference>
<dbReference type="GeneID" id="107928830"/>
<dbReference type="Proteomes" id="UP000818029">
    <property type="component" value="Chromosome D01"/>
</dbReference>
<keyword evidence="3" id="KW-0833">Ubl conjugation pathway</keyword>
<dbReference type="InterPro" id="IPR016072">
    <property type="entry name" value="Skp1_comp_dimer"/>
</dbReference>
<evidence type="ECO:0000256" key="1">
    <source>
        <dbReference type="ARBA" id="ARBA00004906"/>
    </source>
</evidence>
<protein>
    <recommendedName>
        <fullName evidence="8">SKP1-like protein</fullName>
    </recommendedName>
</protein>
<dbReference type="InterPro" id="IPR001232">
    <property type="entry name" value="SKP1-like"/>
</dbReference>